<dbReference type="PANTHER" id="PTHR30437">
    <property type="entry name" value="TRANSCRIPTION ELONGATION FACTOR GREA"/>
    <property type="match status" value="1"/>
</dbReference>
<dbReference type="Pfam" id="PF03449">
    <property type="entry name" value="GreA_GreB_N"/>
    <property type="match status" value="1"/>
</dbReference>
<evidence type="ECO:0000256" key="1">
    <source>
        <dbReference type="ARBA" id="ARBA00008213"/>
    </source>
</evidence>
<comment type="caution">
    <text evidence="9">The sequence shown here is derived from an EMBL/GenBank/DDBJ whole genome shotgun (WGS) entry which is preliminary data.</text>
</comment>
<keyword evidence="3" id="KW-0805">Transcription regulation</keyword>
<evidence type="ECO:0000259" key="7">
    <source>
        <dbReference type="Pfam" id="PF01272"/>
    </source>
</evidence>
<dbReference type="GO" id="GO:0006354">
    <property type="term" value="P:DNA-templated transcription elongation"/>
    <property type="evidence" value="ECO:0007669"/>
    <property type="project" value="TreeGrafter"/>
</dbReference>
<dbReference type="PIRSF" id="PIRSF006092">
    <property type="entry name" value="GreA_GreB"/>
    <property type="match status" value="1"/>
</dbReference>
<dbReference type="PANTHER" id="PTHR30437:SF4">
    <property type="entry name" value="TRANSCRIPTION ELONGATION FACTOR GREA"/>
    <property type="match status" value="1"/>
</dbReference>
<feature type="domain" description="Transcription elongation factor GreA/GreB N-terminal" evidence="8">
    <location>
        <begin position="20"/>
        <end position="87"/>
    </location>
</feature>
<evidence type="ECO:0000256" key="2">
    <source>
        <dbReference type="ARBA" id="ARBA00013729"/>
    </source>
</evidence>
<evidence type="ECO:0000256" key="3">
    <source>
        <dbReference type="ARBA" id="ARBA00023015"/>
    </source>
</evidence>
<sequence>MRVPIRKGGKYTHLKPDPHLTEEKFNEIKNELARLKQSQPAAISEVKRLAELGDFSENAAYQIAKGRLRGINQKILDMEEHLKRAVIIEPVKNSATVQLGSRVTVEVEGQQKTFLILGSSETDPSQGVISHHSPIGAALLGQPVGRSVTVKLKDKEVEYKIIKIE</sequence>
<dbReference type="InterPro" id="IPR023459">
    <property type="entry name" value="Tscrpt_elong_fac_GreA/B_fam"/>
</dbReference>
<accession>A0A1G1Y249</accession>
<dbReference type="FunFam" id="1.10.287.180:FF:000001">
    <property type="entry name" value="Transcription elongation factor GreA"/>
    <property type="match status" value="1"/>
</dbReference>
<dbReference type="InterPro" id="IPR036953">
    <property type="entry name" value="GreA/GreB_C_sf"/>
</dbReference>
<dbReference type="Pfam" id="PF01272">
    <property type="entry name" value="GreA_GreB"/>
    <property type="match status" value="1"/>
</dbReference>
<keyword evidence="5" id="KW-0804">Transcription</keyword>
<dbReference type="Proteomes" id="UP000178240">
    <property type="component" value="Unassembled WGS sequence"/>
</dbReference>
<evidence type="ECO:0000313" key="10">
    <source>
        <dbReference type="Proteomes" id="UP000178240"/>
    </source>
</evidence>
<comment type="similarity">
    <text evidence="1">Belongs to the GreA/GreB family.</text>
</comment>
<dbReference type="InterPro" id="IPR001437">
    <property type="entry name" value="Tscrpt_elong_fac_GreA/B_C"/>
</dbReference>
<dbReference type="EMBL" id="MHIE01000016">
    <property type="protein sequence ID" value="OGY45647.1"/>
    <property type="molecule type" value="Genomic_DNA"/>
</dbReference>
<feature type="domain" description="Transcription elongation factor GreA/GreB C-terminal" evidence="7">
    <location>
        <begin position="95"/>
        <end position="165"/>
    </location>
</feature>
<organism evidence="9 10">
    <name type="scientific">Candidatus Buchananbacteria bacterium RIFCSPHIGHO2_01_FULL_44_11</name>
    <dbReference type="NCBI Taxonomy" id="1797535"/>
    <lineage>
        <taxon>Bacteria</taxon>
        <taxon>Candidatus Buchananiibacteriota</taxon>
    </lineage>
</organism>
<reference evidence="9 10" key="1">
    <citation type="journal article" date="2016" name="Nat. Commun.">
        <title>Thousands of microbial genomes shed light on interconnected biogeochemical processes in an aquifer system.</title>
        <authorList>
            <person name="Anantharaman K."/>
            <person name="Brown C.T."/>
            <person name="Hug L.A."/>
            <person name="Sharon I."/>
            <person name="Castelle C.J."/>
            <person name="Probst A.J."/>
            <person name="Thomas B.C."/>
            <person name="Singh A."/>
            <person name="Wilkins M.J."/>
            <person name="Karaoz U."/>
            <person name="Brodie E.L."/>
            <person name="Williams K.H."/>
            <person name="Hubbard S.S."/>
            <person name="Banfield J.F."/>
        </authorList>
    </citation>
    <scope>NUCLEOTIDE SEQUENCE [LARGE SCALE GENOMIC DNA]</scope>
</reference>
<dbReference type="SUPFAM" id="SSF54534">
    <property type="entry name" value="FKBP-like"/>
    <property type="match status" value="1"/>
</dbReference>
<dbReference type="Gene3D" id="3.10.50.30">
    <property type="entry name" value="Transcription elongation factor, GreA/GreB, C-terminal domain"/>
    <property type="match status" value="1"/>
</dbReference>
<dbReference type="SUPFAM" id="SSF46557">
    <property type="entry name" value="GreA transcript cleavage protein, N-terminal domain"/>
    <property type="match status" value="1"/>
</dbReference>
<proteinExistence type="inferred from homology"/>
<dbReference type="InterPro" id="IPR022691">
    <property type="entry name" value="Tscrpt_elong_fac_GreA/B_N"/>
</dbReference>
<dbReference type="AlphaFoldDB" id="A0A1G1Y249"/>
<evidence type="ECO:0000256" key="4">
    <source>
        <dbReference type="ARBA" id="ARBA00023125"/>
    </source>
</evidence>
<evidence type="ECO:0000259" key="8">
    <source>
        <dbReference type="Pfam" id="PF03449"/>
    </source>
</evidence>
<keyword evidence="4" id="KW-0238">DNA-binding</keyword>
<evidence type="ECO:0000256" key="6">
    <source>
        <dbReference type="ARBA" id="ARBA00030776"/>
    </source>
</evidence>
<evidence type="ECO:0000256" key="5">
    <source>
        <dbReference type="ARBA" id="ARBA00023163"/>
    </source>
</evidence>
<dbReference type="Gene3D" id="1.10.287.180">
    <property type="entry name" value="Transcription elongation factor, GreA/GreB, N-terminal domain"/>
    <property type="match status" value="1"/>
</dbReference>
<dbReference type="GO" id="GO:0070063">
    <property type="term" value="F:RNA polymerase binding"/>
    <property type="evidence" value="ECO:0007669"/>
    <property type="project" value="InterPro"/>
</dbReference>
<protein>
    <recommendedName>
        <fullName evidence="2">Transcription elongation factor GreA</fullName>
    </recommendedName>
    <alternativeName>
        <fullName evidence="6">Transcript cleavage factor GreA</fullName>
    </alternativeName>
</protein>
<name>A0A1G1Y249_9BACT</name>
<dbReference type="GO" id="GO:0003677">
    <property type="term" value="F:DNA binding"/>
    <property type="evidence" value="ECO:0007669"/>
    <property type="project" value="UniProtKB-KW"/>
</dbReference>
<dbReference type="GO" id="GO:0032784">
    <property type="term" value="P:regulation of DNA-templated transcription elongation"/>
    <property type="evidence" value="ECO:0007669"/>
    <property type="project" value="InterPro"/>
</dbReference>
<dbReference type="STRING" id="1797535.A2744_03100"/>
<evidence type="ECO:0000313" key="9">
    <source>
        <dbReference type="EMBL" id="OGY45647.1"/>
    </source>
</evidence>
<gene>
    <name evidence="9" type="ORF">A2744_03100</name>
</gene>
<dbReference type="InterPro" id="IPR036805">
    <property type="entry name" value="Tscrpt_elong_fac_GreA/B_N_sf"/>
</dbReference>